<dbReference type="AlphaFoldDB" id="A0A0C2D544"/>
<proteinExistence type="predicted"/>
<organism evidence="1 2">
    <name type="scientific">Enhygromyxa salina</name>
    <dbReference type="NCBI Taxonomy" id="215803"/>
    <lineage>
        <taxon>Bacteria</taxon>
        <taxon>Pseudomonadati</taxon>
        <taxon>Myxococcota</taxon>
        <taxon>Polyangia</taxon>
        <taxon>Nannocystales</taxon>
        <taxon>Nannocystaceae</taxon>
        <taxon>Enhygromyxa</taxon>
    </lineage>
</organism>
<dbReference type="Proteomes" id="UP000031599">
    <property type="component" value="Unassembled WGS sequence"/>
</dbReference>
<protein>
    <submittedName>
        <fullName evidence="1">Uncharacterized protein</fullName>
    </submittedName>
</protein>
<comment type="caution">
    <text evidence="1">The sequence shown here is derived from an EMBL/GenBank/DDBJ whole genome shotgun (WGS) entry which is preliminary data.</text>
</comment>
<evidence type="ECO:0000313" key="2">
    <source>
        <dbReference type="Proteomes" id="UP000031599"/>
    </source>
</evidence>
<reference evidence="1 2" key="1">
    <citation type="submission" date="2014-12" db="EMBL/GenBank/DDBJ databases">
        <title>Genome assembly of Enhygromyxa salina DSM 15201.</title>
        <authorList>
            <person name="Sharma G."/>
            <person name="Subramanian S."/>
        </authorList>
    </citation>
    <scope>NUCLEOTIDE SEQUENCE [LARGE SCALE GENOMIC DNA]</scope>
    <source>
        <strain evidence="1 2">DSM 15201</strain>
    </source>
</reference>
<dbReference type="RefSeq" id="WP_165703889.1">
    <property type="nucleotide sequence ID" value="NZ_JMCC02000059.1"/>
</dbReference>
<dbReference type="EMBL" id="JMCC02000059">
    <property type="protein sequence ID" value="KIG15172.1"/>
    <property type="molecule type" value="Genomic_DNA"/>
</dbReference>
<sequence>MANQAIQATEPTGPVEEHYYRRGDIDFCFLLNRTHLNLRVFDYRVGNYQQKRDFFDRIARSEGLKKVFTVVEKQDSKSWRSVGFSREGAIPGYFRTADAYVMSRVYTDDGDPIQGGAPKLTAPNIAAKDPNLTKPRGLSVEFVSETPKLARVVEDLGQAALYAPFRRAVFHPDIAIHGKVGKRDYWIGAETDSSFGHAKIDLLTPPRANKEADPPVLEFLLQALLDELQRRETASVFSLTAVDWGPTQQIYANLAFKVNARLTDHLVREDGFVGTQLWHRRLVPGSSPKLASFI</sequence>
<name>A0A0C2D544_9BACT</name>
<gene>
    <name evidence="1" type="ORF">DB30_05872</name>
</gene>
<accession>A0A0C2D544</accession>
<evidence type="ECO:0000313" key="1">
    <source>
        <dbReference type="EMBL" id="KIG15172.1"/>
    </source>
</evidence>